<feature type="region of interest" description="Disordered" evidence="7">
    <location>
        <begin position="491"/>
        <end position="539"/>
    </location>
</feature>
<dbReference type="InterPro" id="IPR016064">
    <property type="entry name" value="NAD/diacylglycerol_kinase_sf"/>
</dbReference>
<keyword evidence="10" id="KW-1185">Reference proteome</keyword>
<feature type="compositionally biased region" description="Polar residues" evidence="7">
    <location>
        <begin position="491"/>
        <end position="501"/>
    </location>
</feature>
<dbReference type="SMART" id="SM00046">
    <property type="entry name" value="DAGKc"/>
    <property type="match status" value="1"/>
</dbReference>
<feature type="compositionally biased region" description="Basic and acidic residues" evidence="7">
    <location>
        <begin position="265"/>
        <end position="274"/>
    </location>
</feature>
<evidence type="ECO:0000256" key="1">
    <source>
        <dbReference type="ARBA" id="ARBA00009280"/>
    </source>
</evidence>
<evidence type="ECO:0000256" key="3">
    <source>
        <dbReference type="ARBA" id="ARBA00022679"/>
    </source>
</evidence>
<protein>
    <recommendedName>
        <fullName evidence="2">diacylglycerol kinase (ATP)</fullName>
        <ecNumber evidence="2">2.7.1.107</ecNumber>
    </recommendedName>
</protein>
<dbReference type="PANTHER" id="PTHR11255">
    <property type="entry name" value="DIACYLGLYCEROL KINASE"/>
    <property type="match status" value="1"/>
</dbReference>
<comment type="caution">
    <text evidence="9">The sequence shown here is derived from an EMBL/GenBank/DDBJ whole genome shotgun (WGS) entry which is preliminary data.</text>
</comment>
<keyword evidence="6" id="KW-0067">ATP-binding</keyword>
<proteinExistence type="inferred from homology"/>
<gene>
    <name evidence="9" type="ORF">M9Y10_038594</name>
</gene>
<name>A0ABR2K8W3_9EUKA</name>
<feature type="region of interest" description="Disordered" evidence="7">
    <location>
        <begin position="228"/>
        <end position="320"/>
    </location>
</feature>
<reference evidence="9 10" key="1">
    <citation type="submission" date="2024-04" db="EMBL/GenBank/DDBJ databases">
        <title>Tritrichomonas musculus Genome.</title>
        <authorList>
            <person name="Alves-Ferreira E."/>
            <person name="Grigg M."/>
            <person name="Lorenzi H."/>
            <person name="Galac M."/>
        </authorList>
    </citation>
    <scope>NUCLEOTIDE SEQUENCE [LARGE SCALE GENOMIC DNA]</scope>
    <source>
        <strain evidence="9 10">EAF2021</strain>
    </source>
</reference>
<evidence type="ECO:0000259" key="8">
    <source>
        <dbReference type="PROSITE" id="PS50146"/>
    </source>
</evidence>
<dbReference type="EC" id="2.7.1.107" evidence="2"/>
<comment type="similarity">
    <text evidence="1">Belongs to the eukaryotic diacylglycerol kinase family.</text>
</comment>
<sequence>MSKHIKKEEFEIENPILIFINHLAGGGLGKDLIKKCKDVPNLYTVKLPEEAETFYEDQYEVISNPKLRCIACGGDGTINWVMNLLSDLFSSDGSVKPPLAIIPLGTGNDMSNSIGWGTGTSSGSLKYIFDKINEIAKSKTIKMIDRWSITIADKDTPNDIQVRHRFVNYFSIGVDAGVTYEYAEMRAARNPSTRLGSFALYVPAGAHFLTDKTKLSQLAEIHLFGEEAEQTEKSDKQKKDKPKKDKKKKKNENHDNDDDDNDGENESHNNDSTHHVHHKSHHENNQNESHGDSHHDENNENANSNNNNNNDNSNVATNDDENVLNNYIDDENVFTKYPETIFKAKNSEQTITFLSSRNMYAGRLLWRGKHKADMSDGKFEILINKGATRLAMTNLGFVLPRSHGQARGARLETTQKIYYQVDGEAFMFPKPAIVKLCRDGFYPFIVPINPTWRVPMSSSDFKSMPTISYDDYNSCCSTASYQSRHNSVSHFPTNIDQIENGSNSNDNSNSNNNNNNNNSNNNNNNNNNNNSSDDADDSN</sequence>
<evidence type="ECO:0000256" key="4">
    <source>
        <dbReference type="ARBA" id="ARBA00022741"/>
    </source>
</evidence>
<feature type="domain" description="DAGKc" evidence="8">
    <location>
        <begin position="11"/>
        <end position="153"/>
    </location>
</feature>
<dbReference type="SUPFAM" id="SSF111331">
    <property type="entry name" value="NAD kinase/diacylglycerol kinase-like"/>
    <property type="match status" value="1"/>
</dbReference>
<evidence type="ECO:0000313" key="10">
    <source>
        <dbReference type="Proteomes" id="UP001470230"/>
    </source>
</evidence>
<evidence type="ECO:0000256" key="6">
    <source>
        <dbReference type="ARBA" id="ARBA00022840"/>
    </source>
</evidence>
<evidence type="ECO:0000256" key="2">
    <source>
        <dbReference type="ARBA" id="ARBA00012133"/>
    </source>
</evidence>
<dbReference type="PANTHER" id="PTHR11255:SF121">
    <property type="entry name" value="DIACYLGLYCEROL KINASE (ATP)"/>
    <property type="match status" value="1"/>
</dbReference>
<dbReference type="Pfam" id="PF00609">
    <property type="entry name" value="DAGK_acc"/>
    <property type="match status" value="1"/>
</dbReference>
<dbReference type="InterPro" id="IPR037607">
    <property type="entry name" value="DGK"/>
</dbReference>
<dbReference type="Proteomes" id="UP001470230">
    <property type="component" value="Unassembled WGS sequence"/>
</dbReference>
<feature type="compositionally biased region" description="Basic and acidic residues" evidence="7">
    <location>
        <begin position="282"/>
        <end position="298"/>
    </location>
</feature>
<dbReference type="Gene3D" id="3.40.50.10330">
    <property type="entry name" value="Probable inorganic polyphosphate/atp-NAD kinase, domain 1"/>
    <property type="match status" value="1"/>
</dbReference>
<evidence type="ECO:0000256" key="7">
    <source>
        <dbReference type="SAM" id="MobiDB-lite"/>
    </source>
</evidence>
<keyword evidence="5" id="KW-0418">Kinase</keyword>
<organism evidence="9 10">
    <name type="scientific">Tritrichomonas musculus</name>
    <dbReference type="NCBI Taxonomy" id="1915356"/>
    <lineage>
        <taxon>Eukaryota</taxon>
        <taxon>Metamonada</taxon>
        <taxon>Parabasalia</taxon>
        <taxon>Tritrichomonadida</taxon>
        <taxon>Tritrichomonadidae</taxon>
        <taxon>Tritrichomonas</taxon>
    </lineage>
</organism>
<dbReference type="InterPro" id="IPR001206">
    <property type="entry name" value="Diacylglycerol_kinase_cat_dom"/>
</dbReference>
<feature type="compositionally biased region" description="Low complexity" evidence="7">
    <location>
        <begin position="300"/>
        <end position="317"/>
    </location>
</feature>
<evidence type="ECO:0000256" key="5">
    <source>
        <dbReference type="ARBA" id="ARBA00022777"/>
    </source>
</evidence>
<dbReference type="Pfam" id="PF00781">
    <property type="entry name" value="DAGK_cat"/>
    <property type="match status" value="1"/>
</dbReference>
<dbReference type="InterPro" id="IPR017438">
    <property type="entry name" value="ATP-NAD_kinase_N"/>
</dbReference>
<evidence type="ECO:0000313" key="9">
    <source>
        <dbReference type="EMBL" id="KAK8887545.1"/>
    </source>
</evidence>
<accession>A0ABR2K8W3</accession>
<dbReference type="InterPro" id="IPR000756">
    <property type="entry name" value="Diacylglycerol_kin_accessory"/>
</dbReference>
<feature type="compositionally biased region" description="Acidic residues" evidence="7">
    <location>
        <begin position="255"/>
        <end position="264"/>
    </location>
</feature>
<feature type="compositionally biased region" description="Low complexity" evidence="7">
    <location>
        <begin position="502"/>
        <end position="532"/>
    </location>
</feature>
<dbReference type="PROSITE" id="PS50146">
    <property type="entry name" value="DAGK"/>
    <property type="match status" value="1"/>
</dbReference>
<dbReference type="EMBL" id="JAPFFF010000006">
    <property type="protein sequence ID" value="KAK8887545.1"/>
    <property type="molecule type" value="Genomic_DNA"/>
</dbReference>
<keyword evidence="4" id="KW-0547">Nucleotide-binding</keyword>
<feature type="compositionally biased region" description="Basic residues" evidence="7">
    <location>
        <begin position="239"/>
        <end position="251"/>
    </location>
</feature>
<keyword evidence="3" id="KW-0808">Transferase</keyword>